<dbReference type="EMBL" id="JBEYXT010000103">
    <property type="protein sequence ID" value="MEU6803667.1"/>
    <property type="molecule type" value="Genomic_DNA"/>
</dbReference>
<reference evidence="2 3" key="1">
    <citation type="submission" date="2024-06" db="EMBL/GenBank/DDBJ databases">
        <title>The Natural Products Discovery Center: Release of the First 8490 Sequenced Strains for Exploring Actinobacteria Biosynthetic Diversity.</title>
        <authorList>
            <person name="Kalkreuter E."/>
            <person name="Kautsar S.A."/>
            <person name="Yang D."/>
            <person name="Bader C.D."/>
            <person name="Teijaro C.N."/>
            <person name="Fluegel L."/>
            <person name="Davis C.M."/>
            <person name="Simpson J.R."/>
            <person name="Lauterbach L."/>
            <person name="Steele A.D."/>
            <person name="Gui C."/>
            <person name="Meng S."/>
            <person name="Li G."/>
            <person name="Viehrig K."/>
            <person name="Ye F."/>
            <person name="Su P."/>
            <person name="Kiefer A.F."/>
            <person name="Nichols A."/>
            <person name="Cepeda A.J."/>
            <person name="Yan W."/>
            <person name="Fan B."/>
            <person name="Jiang Y."/>
            <person name="Adhikari A."/>
            <person name="Zheng C.-J."/>
            <person name="Schuster L."/>
            <person name="Cowan T.M."/>
            <person name="Smanski M.J."/>
            <person name="Chevrette M.G."/>
            <person name="De Carvalho L.P.S."/>
            <person name="Shen B."/>
        </authorList>
    </citation>
    <scope>NUCLEOTIDE SEQUENCE [LARGE SCALE GENOMIC DNA]</scope>
    <source>
        <strain evidence="2 3">NPDC046851</strain>
    </source>
</reference>
<dbReference type="InterPro" id="IPR013767">
    <property type="entry name" value="PAS_fold"/>
</dbReference>
<dbReference type="NCBIfam" id="TIGR00229">
    <property type="entry name" value="sensory_box"/>
    <property type="match status" value="1"/>
</dbReference>
<dbReference type="SUPFAM" id="SSF55785">
    <property type="entry name" value="PYP-like sensor domain (PAS domain)"/>
    <property type="match status" value="1"/>
</dbReference>
<dbReference type="Pfam" id="PF00989">
    <property type="entry name" value="PAS"/>
    <property type="match status" value="1"/>
</dbReference>
<dbReference type="InterPro" id="IPR035965">
    <property type="entry name" value="PAS-like_dom_sf"/>
</dbReference>
<dbReference type="Gene3D" id="3.30.450.20">
    <property type="entry name" value="PAS domain"/>
    <property type="match status" value="1"/>
</dbReference>
<comment type="caution">
    <text evidence="2">The sequence shown here is derived from an EMBL/GenBank/DDBJ whole genome shotgun (WGS) entry which is preliminary data.</text>
</comment>
<feature type="domain" description="PAS" evidence="1">
    <location>
        <begin position="23"/>
        <end position="54"/>
    </location>
</feature>
<proteinExistence type="predicted"/>
<evidence type="ECO:0000313" key="3">
    <source>
        <dbReference type="Proteomes" id="UP001551189"/>
    </source>
</evidence>
<sequence>MTEDTTASGWLSPKVLAAARSVDAVFATDGRGSVTQWSASAQRLWGWSRQEAVGLELADLYTADGVARHKDGHTFDAPTQITALTGSPRSGATRAFVRCGESACRASRRRGDPSEGP</sequence>
<dbReference type="PROSITE" id="PS50112">
    <property type="entry name" value="PAS"/>
    <property type="match status" value="1"/>
</dbReference>
<dbReference type="InterPro" id="IPR000014">
    <property type="entry name" value="PAS"/>
</dbReference>
<evidence type="ECO:0000259" key="1">
    <source>
        <dbReference type="PROSITE" id="PS50112"/>
    </source>
</evidence>
<gene>
    <name evidence="2" type="ORF">ABZ931_22035</name>
</gene>
<dbReference type="RefSeq" id="WP_359697702.1">
    <property type="nucleotide sequence ID" value="NZ_JBEYXT010000103.1"/>
</dbReference>
<dbReference type="CDD" id="cd00130">
    <property type="entry name" value="PAS"/>
    <property type="match status" value="1"/>
</dbReference>
<accession>A0ABV3B2K9</accession>
<protein>
    <submittedName>
        <fullName evidence="2">PAS domain-containing protein</fullName>
    </submittedName>
</protein>
<name>A0ABV3B2K9_9ACTN</name>
<organism evidence="2 3">
    <name type="scientific">Streptomyces neyagawaensis</name>
    <dbReference type="NCBI Taxonomy" id="42238"/>
    <lineage>
        <taxon>Bacteria</taxon>
        <taxon>Bacillati</taxon>
        <taxon>Actinomycetota</taxon>
        <taxon>Actinomycetes</taxon>
        <taxon>Kitasatosporales</taxon>
        <taxon>Streptomycetaceae</taxon>
        <taxon>Streptomyces</taxon>
    </lineage>
</organism>
<dbReference type="Proteomes" id="UP001551189">
    <property type="component" value="Unassembled WGS sequence"/>
</dbReference>
<evidence type="ECO:0000313" key="2">
    <source>
        <dbReference type="EMBL" id="MEU6803667.1"/>
    </source>
</evidence>
<keyword evidence="3" id="KW-1185">Reference proteome</keyword>